<gene>
    <name evidence="3" type="ORF">MGA5115_01511</name>
    <name evidence="4" type="ORF">MGA5116_00165</name>
</gene>
<dbReference type="RefSeq" id="WP_067034289.1">
    <property type="nucleotide sequence ID" value="NZ_CP187511.1"/>
</dbReference>
<accession>A0A1C3JQT3</accession>
<dbReference type="SUPFAM" id="SSF53300">
    <property type="entry name" value="vWA-like"/>
    <property type="match status" value="1"/>
</dbReference>
<dbReference type="Pfam" id="PF04285">
    <property type="entry name" value="DUF444"/>
    <property type="match status" value="1"/>
</dbReference>
<sequence length="431" mass="49774">MSYIIDRRLNGKHKSSVNRQRFLRRYREHIRKAVEEAVNQRSIQDLDRGEQITIPKRDIHEPHFGHGEGGIGSIVHPGNKEFSSGDRIPKPEGGGGQGSGQGDASNQGEGEDDFVFQISQEEFLNFVFEDLALPNLVRKNLKEIKEFSLKHAGVVSEGTPSKLNIVRSMRNAYARRMVMSSGSRKKLAEVEAERDAILALASDTAPEEKAKLEWLDEQIALLKQKIERTPFLDTYDLRYNHHVKEPLPSTKAVMFCIMDVSGSMTQETKNVAKRFFILLYLFLTRNYEKIDVVFIRHHTSAKEVSEEEFFYSRETGGTIVSSALKLMEKIVKDRYSPEQWNIYAAQASDGDNWDDDSRICRKIMEENIVDLVQYFTYIEITPREHQSLWHSYEQVQANHPKSFAMRNIVEVGDIYPVFRDLFQRRQHESNQ</sequence>
<evidence type="ECO:0000256" key="2">
    <source>
        <dbReference type="SAM" id="MobiDB-lite"/>
    </source>
</evidence>
<dbReference type="PANTHER" id="PTHR30510:SF2">
    <property type="entry name" value="UPF0229 PROTEIN YEAH"/>
    <property type="match status" value="1"/>
</dbReference>
<protein>
    <recommendedName>
        <fullName evidence="1">UPF0229 protein MGA5115_01511</fullName>
    </recommendedName>
</protein>
<dbReference type="Proteomes" id="UP000092871">
    <property type="component" value="Unassembled WGS sequence"/>
</dbReference>
<dbReference type="NCBIfam" id="NF003707">
    <property type="entry name" value="PRK05325.1-2"/>
    <property type="match status" value="1"/>
</dbReference>
<dbReference type="InterPro" id="IPR006698">
    <property type="entry name" value="UPF0229"/>
</dbReference>
<reference evidence="4 5" key="2">
    <citation type="submission" date="2016-06" db="EMBL/GenBank/DDBJ databases">
        <authorList>
            <person name="Rodrigo-Torres L."/>
            <person name="Arahal D.R."/>
        </authorList>
    </citation>
    <scope>NUCLEOTIDE SEQUENCE [LARGE SCALE GENOMIC DNA]</scope>
    <source>
        <strain evidence="4 5">CECT 5116</strain>
    </source>
</reference>
<comment type="similarity">
    <text evidence="1">Belongs to the UPF0229 family.</text>
</comment>
<evidence type="ECO:0000313" key="5">
    <source>
        <dbReference type="Proteomes" id="UP000092840"/>
    </source>
</evidence>
<keyword evidence="5" id="KW-1185">Reference proteome</keyword>
<reference evidence="3 6" key="1">
    <citation type="submission" date="2016-06" db="EMBL/GenBank/DDBJ databases">
        <authorList>
            <person name="Kjaerup R.B."/>
            <person name="Dalgaard T.S."/>
            <person name="Juul-Madsen H.R."/>
        </authorList>
    </citation>
    <scope>NUCLEOTIDE SEQUENCE [LARGE SCALE GENOMIC DNA]</scope>
    <source>
        <strain evidence="3 6">CECT 5115</strain>
    </source>
</reference>
<dbReference type="PANTHER" id="PTHR30510">
    <property type="entry name" value="UPF0229 PROTEIN YEAH"/>
    <property type="match status" value="1"/>
</dbReference>
<evidence type="ECO:0000313" key="3">
    <source>
        <dbReference type="EMBL" id="SBT17400.1"/>
    </source>
</evidence>
<dbReference type="Proteomes" id="UP000092840">
    <property type="component" value="Unassembled WGS sequence"/>
</dbReference>
<dbReference type="InterPro" id="IPR036465">
    <property type="entry name" value="vWFA_dom_sf"/>
</dbReference>
<evidence type="ECO:0000256" key="1">
    <source>
        <dbReference type="HAMAP-Rule" id="MF_01232"/>
    </source>
</evidence>
<feature type="region of interest" description="Disordered" evidence="2">
    <location>
        <begin position="59"/>
        <end position="110"/>
    </location>
</feature>
<dbReference type="OrthoDB" id="9788289at2"/>
<proteinExistence type="inferred from homology"/>
<dbReference type="HAMAP" id="MF_01232">
    <property type="entry name" value="UPF0229"/>
    <property type="match status" value="1"/>
</dbReference>
<dbReference type="EMBL" id="FLRB01000002">
    <property type="protein sequence ID" value="SBT19592.1"/>
    <property type="molecule type" value="Genomic_DNA"/>
</dbReference>
<evidence type="ECO:0000313" key="4">
    <source>
        <dbReference type="EMBL" id="SBT19592.1"/>
    </source>
</evidence>
<name>A0A1C3JQT3_9GAMM</name>
<evidence type="ECO:0000313" key="6">
    <source>
        <dbReference type="Proteomes" id="UP000092871"/>
    </source>
</evidence>
<organism evidence="3 6">
    <name type="scientific">Marinomonas gallaica</name>
    <dbReference type="NCBI Taxonomy" id="1806667"/>
    <lineage>
        <taxon>Bacteria</taxon>
        <taxon>Pseudomonadati</taxon>
        <taxon>Pseudomonadota</taxon>
        <taxon>Gammaproteobacteria</taxon>
        <taxon>Oceanospirillales</taxon>
        <taxon>Oceanospirillaceae</taxon>
        <taxon>Marinomonas</taxon>
    </lineage>
</organism>
<dbReference type="AlphaFoldDB" id="A0A1C3JQT3"/>
<dbReference type="NCBIfam" id="NF003708">
    <property type="entry name" value="PRK05325.1-3"/>
    <property type="match status" value="1"/>
</dbReference>
<dbReference type="EMBL" id="FLRA01000011">
    <property type="protein sequence ID" value="SBT17400.1"/>
    <property type="molecule type" value="Genomic_DNA"/>
</dbReference>
<feature type="compositionally biased region" description="Gly residues" evidence="2">
    <location>
        <begin position="92"/>
        <end position="101"/>
    </location>
</feature>